<proteinExistence type="predicted"/>
<sequence>MHSIGWQHEFARLEHAGDAVGCLVLGLCQLRALVFGDGFGQSEHAAP</sequence>
<organism evidence="1">
    <name type="scientific">bioreactor metagenome</name>
    <dbReference type="NCBI Taxonomy" id="1076179"/>
    <lineage>
        <taxon>unclassified sequences</taxon>
        <taxon>metagenomes</taxon>
        <taxon>ecological metagenomes</taxon>
    </lineage>
</organism>
<evidence type="ECO:0000313" key="1">
    <source>
        <dbReference type="EMBL" id="MPN25280.1"/>
    </source>
</evidence>
<protein>
    <submittedName>
        <fullName evidence="1">Uncharacterized protein</fullName>
    </submittedName>
</protein>
<dbReference type="AlphaFoldDB" id="A0A645GGL1"/>
<name>A0A645GGL1_9ZZZZ</name>
<reference evidence="1" key="1">
    <citation type="submission" date="2019-08" db="EMBL/GenBank/DDBJ databases">
        <authorList>
            <person name="Kucharzyk K."/>
            <person name="Murdoch R.W."/>
            <person name="Higgins S."/>
            <person name="Loffler F."/>
        </authorList>
    </citation>
    <scope>NUCLEOTIDE SEQUENCE</scope>
</reference>
<dbReference type="EMBL" id="VSSQ01074399">
    <property type="protein sequence ID" value="MPN25280.1"/>
    <property type="molecule type" value="Genomic_DNA"/>
</dbReference>
<accession>A0A645GGL1</accession>
<comment type="caution">
    <text evidence="1">The sequence shown here is derived from an EMBL/GenBank/DDBJ whole genome shotgun (WGS) entry which is preliminary data.</text>
</comment>
<gene>
    <name evidence="1" type="ORF">SDC9_172687</name>
</gene>